<organism evidence="1 2">
    <name type="scientific">Spiroplasma floricola 23-6</name>
    <dbReference type="NCBI Taxonomy" id="1336749"/>
    <lineage>
        <taxon>Bacteria</taxon>
        <taxon>Bacillati</taxon>
        <taxon>Mycoplasmatota</taxon>
        <taxon>Mollicutes</taxon>
        <taxon>Entomoplasmatales</taxon>
        <taxon>Spiroplasmataceae</taxon>
        <taxon>Spiroplasma</taxon>
    </lineage>
</organism>
<dbReference type="EMBL" id="CP025057">
    <property type="protein sequence ID" value="AUB31888.1"/>
    <property type="molecule type" value="Genomic_DNA"/>
</dbReference>
<dbReference type="Proteomes" id="UP000231823">
    <property type="component" value="Chromosome"/>
</dbReference>
<sequence length="179" mass="21152">MSFTFKGRNAKYLIKNPIYTTNDYSERRNYDQTENSSEVLISRDKLIIKDEYLKNNSNGIPIFNRKRTLLNGDYKSESIELNNKYKTNANSLDIRMNKFLTPNALDNLSKIENKNFYKMGVKDDLFVKKEMVLKAIYPIGVFNFFKLYSSKKIVEIIYKKIELEAELFLQSLEYVSFLK</sequence>
<dbReference type="RefSeq" id="WP_100916848.1">
    <property type="nucleotide sequence ID" value="NZ_CP025057.1"/>
</dbReference>
<keyword evidence="2" id="KW-1185">Reference proteome</keyword>
<name>A0A2K8SF71_9MOLU</name>
<protein>
    <submittedName>
        <fullName evidence="1">Uncharacterized protein</fullName>
    </submittedName>
</protein>
<dbReference type="KEGG" id="sfz:SFLOR_v1c08400"/>
<evidence type="ECO:0000313" key="2">
    <source>
        <dbReference type="Proteomes" id="UP000231823"/>
    </source>
</evidence>
<accession>A0A2K8SF71</accession>
<dbReference type="AlphaFoldDB" id="A0A2K8SF71"/>
<evidence type="ECO:0000313" key="1">
    <source>
        <dbReference type="EMBL" id="AUB31888.1"/>
    </source>
</evidence>
<gene>
    <name evidence="1" type="ORF">SFLOR_v1c08400</name>
</gene>
<reference evidence="1 2" key="1">
    <citation type="submission" date="2017-12" db="EMBL/GenBank/DDBJ databases">
        <title>Complete genome sequence of Spiroplasma floricola 23-6 (ATCC 29989).</title>
        <authorList>
            <person name="Tsai Y.-M."/>
            <person name="Wu P.-S."/>
            <person name="Lo W.-S."/>
            <person name="Kuo C.-H."/>
        </authorList>
    </citation>
    <scope>NUCLEOTIDE SEQUENCE [LARGE SCALE GENOMIC DNA]</scope>
    <source>
        <strain evidence="1 2">23-6</strain>
    </source>
</reference>
<proteinExistence type="predicted"/>